<feature type="domain" description="ABC transmembrane type-1" evidence="8">
    <location>
        <begin position="108"/>
        <end position="318"/>
    </location>
</feature>
<dbReference type="GO" id="GO:0055085">
    <property type="term" value="P:transmembrane transport"/>
    <property type="evidence" value="ECO:0007669"/>
    <property type="project" value="InterPro"/>
</dbReference>
<accession>A0A1G7EM56</accession>
<dbReference type="OrthoDB" id="7375736at2"/>
<dbReference type="GO" id="GO:0005886">
    <property type="term" value="C:plasma membrane"/>
    <property type="evidence" value="ECO:0007669"/>
    <property type="project" value="UniProtKB-SubCell"/>
</dbReference>
<evidence type="ECO:0000256" key="5">
    <source>
        <dbReference type="ARBA" id="ARBA00022989"/>
    </source>
</evidence>
<feature type="transmembrane region" description="Helical" evidence="7">
    <location>
        <begin position="21"/>
        <end position="40"/>
    </location>
</feature>
<dbReference type="RefSeq" id="WP_074552912.1">
    <property type="nucleotide sequence ID" value="NZ_CP119563.1"/>
</dbReference>
<evidence type="ECO:0000256" key="7">
    <source>
        <dbReference type="RuleBase" id="RU363032"/>
    </source>
</evidence>
<feature type="transmembrane region" description="Helical" evidence="7">
    <location>
        <begin position="253"/>
        <end position="279"/>
    </location>
</feature>
<evidence type="ECO:0000256" key="1">
    <source>
        <dbReference type="ARBA" id="ARBA00004651"/>
    </source>
</evidence>
<feature type="transmembrane region" description="Helical" evidence="7">
    <location>
        <begin position="112"/>
        <end position="136"/>
    </location>
</feature>
<keyword evidence="4 7" id="KW-0812">Transmembrane</keyword>
<dbReference type="InterPro" id="IPR035906">
    <property type="entry name" value="MetI-like_sf"/>
</dbReference>
<feature type="transmembrane region" description="Helical" evidence="7">
    <location>
        <begin position="195"/>
        <end position="216"/>
    </location>
</feature>
<dbReference type="PROSITE" id="PS50928">
    <property type="entry name" value="ABC_TM1"/>
    <property type="match status" value="1"/>
</dbReference>
<evidence type="ECO:0000313" key="9">
    <source>
        <dbReference type="EMBL" id="SDE64780.1"/>
    </source>
</evidence>
<name>A0A1G7EM56_RHOCA</name>
<keyword evidence="2 7" id="KW-0813">Transport</keyword>
<comment type="similarity">
    <text evidence="7">Belongs to the binding-protein-dependent transport system permease family.</text>
</comment>
<proteinExistence type="inferred from homology"/>
<evidence type="ECO:0000256" key="6">
    <source>
        <dbReference type="ARBA" id="ARBA00023136"/>
    </source>
</evidence>
<feature type="transmembrane region" description="Helical" evidence="7">
    <location>
        <begin position="299"/>
        <end position="325"/>
    </location>
</feature>
<dbReference type="Proteomes" id="UP000183812">
    <property type="component" value="Unassembled WGS sequence"/>
</dbReference>
<keyword evidence="5 7" id="KW-1133">Transmembrane helix</keyword>
<sequence length="333" mass="35104">MDLQVMRRNWLARLLLERLIRLIWLVPLAMAGLFTLVSLAPVDPVQAYVGARVAQVGPEQRAAIAEAWGLNAPAPERFWLWLSHLAAGDFGTSITYNAPVLDLIAQRAGASLALIGTAFFLALALGFSLGLLAAAMRGRWPDRLIRGLAVVLSASPGFWIAILLISVFAVGLGWLPACCATPPGLTAAETSLGARLTHLILPAVTVSVVGISALILHTRARAVTFLESPAARHLAAHGASRLRLAFRYGARHALGPALTVHLAGAGELVGGSVLAETIFAWPGLGQATVRAATGADAPLLLGIALATLLFVFCDNLLADIAARLADPRLREMR</sequence>
<dbReference type="EMBL" id="FNAY01000002">
    <property type="protein sequence ID" value="SDE64780.1"/>
    <property type="molecule type" value="Genomic_DNA"/>
</dbReference>
<dbReference type="Gene3D" id="1.10.3720.10">
    <property type="entry name" value="MetI-like"/>
    <property type="match status" value="1"/>
</dbReference>
<evidence type="ECO:0000256" key="2">
    <source>
        <dbReference type="ARBA" id="ARBA00022448"/>
    </source>
</evidence>
<comment type="subcellular location">
    <subcellularLocation>
        <location evidence="1 7">Cell membrane</location>
        <topology evidence="1 7">Multi-pass membrane protein</topology>
    </subcellularLocation>
</comment>
<protein>
    <submittedName>
        <fullName evidence="9">Peptide/nickel transport system permease protein</fullName>
    </submittedName>
</protein>
<evidence type="ECO:0000256" key="3">
    <source>
        <dbReference type="ARBA" id="ARBA00022475"/>
    </source>
</evidence>
<dbReference type="PANTHER" id="PTHR43163:SF6">
    <property type="entry name" value="DIPEPTIDE TRANSPORT SYSTEM PERMEASE PROTEIN DPPB-RELATED"/>
    <property type="match status" value="1"/>
</dbReference>
<organism evidence="9 10">
    <name type="scientific">Rhodobacter capsulatus</name>
    <name type="common">Rhodopseudomonas capsulata</name>
    <dbReference type="NCBI Taxonomy" id="1061"/>
    <lineage>
        <taxon>Bacteria</taxon>
        <taxon>Pseudomonadati</taxon>
        <taxon>Pseudomonadota</taxon>
        <taxon>Alphaproteobacteria</taxon>
        <taxon>Rhodobacterales</taxon>
        <taxon>Rhodobacter group</taxon>
        <taxon>Rhodobacter</taxon>
    </lineage>
</organism>
<dbReference type="InterPro" id="IPR000515">
    <property type="entry name" value="MetI-like"/>
</dbReference>
<keyword evidence="3" id="KW-1003">Cell membrane</keyword>
<dbReference type="SUPFAM" id="SSF161098">
    <property type="entry name" value="MetI-like"/>
    <property type="match status" value="1"/>
</dbReference>
<gene>
    <name evidence="9" type="ORF">SAMN04244550_00822</name>
</gene>
<evidence type="ECO:0000256" key="4">
    <source>
        <dbReference type="ARBA" id="ARBA00022692"/>
    </source>
</evidence>
<dbReference type="AlphaFoldDB" id="A0A1G7EM56"/>
<dbReference type="Pfam" id="PF00528">
    <property type="entry name" value="BPD_transp_1"/>
    <property type="match status" value="1"/>
</dbReference>
<keyword evidence="6 7" id="KW-0472">Membrane</keyword>
<evidence type="ECO:0000259" key="8">
    <source>
        <dbReference type="PROSITE" id="PS50928"/>
    </source>
</evidence>
<feature type="transmembrane region" description="Helical" evidence="7">
    <location>
        <begin position="148"/>
        <end position="175"/>
    </location>
</feature>
<evidence type="ECO:0000313" key="10">
    <source>
        <dbReference type="Proteomes" id="UP000183812"/>
    </source>
</evidence>
<reference evidence="9 10" key="1">
    <citation type="submission" date="2016-10" db="EMBL/GenBank/DDBJ databases">
        <authorList>
            <person name="de Groot N.N."/>
        </authorList>
    </citation>
    <scope>NUCLEOTIDE SEQUENCE [LARGE SCALE GENOMIC DNA]</scope>
    <source>
        <strain evidence="10">DSM 938 / 37b4</strain>
    </source>
</reference>
<dbReference type="PANTHER" id="PTHR43163">
    <property type="entry name" value="DIPEPTIDE TRANSPORT SYSTEM PERMEASE PROTEIN DPPB-RELATED"/>
    <property type="match status" value="1"/>
</dbReference>